<feature type="coiled-coil region" evidence="9">
    <location>
        <begin position="49"/>
        <end position="90"/>
    </location>
</feature>
<dbReference type="InterPro" id="IPR019933">
    <property type="entry name" value="DivIVA_domain"/>
</dbReference>
<evidence type="ECO:0000256" key="2">
    <source>
        <dbReference type="ARBA" id="ARBA00009008"/>
    </source>
</evidence>
<dbReference type="KEGG" id="twh:TWT_513"/>
<evidence type="ECO:0000313" key="10">
    <source>
        <dbReference type="EMBL" id="AAO44610.1"/>
    </source>
</evidence>
<evidence type="ECO:0000256" key="8">
    <source>
        <dbReference type="ARBA" id="ARBA00031737"/>
    </source>
</evidence>
<dbReference type="eggNOG" id="COG3599">
    <property type="taxonomic scope" value="Bacteria"/>
</dbReference>
<dbReference type="Gene3D" id="6.10.250.660">
    <property type="match status" value="1"/>
</dbReference>
<dbReference type="Proteomes" id="UP000002200">
    <property type="component" value="Chromosome"/>
</dbReference>
<sequence length="193" mass="21947">MFWYTGSEDQKFLRIGLHMVLSPSDIVNKRFGVTKFREGYDQDEVDDYLDEVAVDLRHLLERNDELSSELESARGQIQALKDELAEASRGASGGSFGDQAAEILALAKRARDEYIQEGVKRRDAIVAEARESAERAARTSESELTRRVEALKLEIPALEKRVLDLRAFESDYRDRLRAFLQSGLRDLEPKNPS</sequence>
<evidence type="ECO:0000256" key="7">
    <source>
        <dbReference type="ARBA" id="ARBA00023306"/>
    </source>
</evidence>
<organism evidence="10 11">
    <name type="scientific">Tropheryma whipplei (strain Twist)</name>
    <name type="common">Whipple's bacillus</name>
    <dbReference type="NCBI Taxonomy" id="203267"/>
    <lineage>
        <taxon>Bacteria</taxon>
        <taxon>Bacillati</taxon>
        <taxon>Actinomycetota</taxon>
        <taxon>Actinomycetes</taxon>
        <taxon>Micrococcales</taxon>
        <taxon>Tropherymataceae</taxon>
        <taxon>Tropheryma</taxon>
    </lineage>
</organism>
<dbReference type="PANTHER" id="PTHR35794">
    <property type="entry name" value="CELL DIVISION PROTEIN DIVIVA"/>
    <property type="match status" value="1"/>
</dbReference>
<name>Q83MU1_TROWT</name>
<comment type="similarity">
    <text evidence="2">Belongs to the DivIVA family.</text>
</comment>
<reference evidence="10 11" key="1">
    <citation type="journal article" date="2003" name="Genome Res.">
        <title>Tropheryma whipplei twist: a human pathogenic Actinobacteria with a reduced genome.</title>
        <authorList>
            <person name="Raoult D."/>
            <person name="Ogata H."/>
            <person name="Audic S."/>
            <person name="Robert C."/>
            <person name="Suhre K."/>
            <person name="Drancourt M."/>
            <person name="Claverie J.-M."/>
        </authorList>
    </citation>
    <scope>NUCLEOTIDE SEQUENCE [LARGE SCALE GENOMIC DNA]</scope>
    <source>
        <strain evidence="10 11">Twist</strain>
    </source>
</reference>
<keyword evidence="11" id="KW-1185">Reference proteome</keyword>
<dbReference type="EMBL" id="AE014184">
    <property type="protein sequence ID" value="AAO44610.1"/>
    <property type="molecule type" value="Genomic_DNA"/>
</dbReference>
<dbReference type="GO" id="GO:0005737">
    <property type="term" value="C:cytoplasm"/>
    <property type="evidence" value="ECO:0007669"/>
    <property type="project" value="UniProtKB-SubCell"/>
</dbReference>
<evidence type="ECO:0000256" key="6">
    <source>
        <dbReference type="ARBA" id="ARBA00023054"/>
    </source>
</evidence>
<evidence type="ECO:0000256" key="4">
    <source>
        <dbReference type="ARBA" id="ARBA00022490"/>
    </source>
</evidence>
<comment type="subcellular location">
    <subcellularLocation>
        <location evidence="1">Cytoplasm</location>
    </subcellularLocation>
</comment>
<evidence type="ECO:0000256" key="9">
    <source>
        <dbReference type="SAM" id="Coils"/>
    </source>
</evidence>
<proteinExistence type="inferred from homology"/>
<dbReference type="NCBIfam" id="TIGR03544">
    <property type="entry name" value="DivI1A_domain"/>
    <property type="match status" value="1"/>
</dbReference>
<dbReference type="GO" id="GO:0051301">
    <property type="term" value="P:cell division"/>
    <property type="evidence" value="ECO:0007669"/>
    <property type="project" value="UniProtKB-KW"/>
</dbReference>
<evidence type="ECO:0000256" key="1">
    <source>
        <dbReference type="ARBA" id="ARBA00004496"/>
    </source>
</evidence>
<protein>
    <recommendedName>
        <fullName evidence="3">Cell wall synthesis protein Wag31</fullName>
    </recommendedName>
    <alternativeName>
        <fullName evidence="8">Antigen 84</fullName>
    </alternativeName>
</protein>
<evidence type="ECO:0000256" key="3">
    <source>
        <dbReference type="ARBA" id="ARBA00018787"/>
    </source>
</evidence>
<dbReference type="InterPro" id="IPR007793">
    <property type="entry name" value="DivIVA_fam"/>
</dbReference>
<gene>
    <name evidence="10" type="ordered locus">TWT_513</name>
</gene>
<dbReference type="AlphaFoldDB" id="Q83MU1"/>
<keyword evidence="5 10" id="KW-0132">Cell division</keyword>
<evidence type="ECO:0000313" key="11">
    <source>
        <dbReference type="Proteomes" id="UP000002200"/>
    </source>
</evidence>
<dbReference type="STRING" id="203267.TWT_513"/>
<keyword evidence="7" id="KW-0131">Cell cycle</keyword>
<keyword evidence="6 9" id="KW-0175">Coiled coil</keyword>
<dbReference type="HOGENOM" id="CLU_062236_2_0_11"/>
<dbReference type="Pfam" id="PF05103">
    <property type="entry name" value="DivIVA"/>
    <property type="match status" value="1"/>
</dbReference>
<evidence type="ECO:0000256" key="5">
    <source>
        <dbReference type="ARBA" id="ARBA00022618"/>
    </source>
</evidence>
<accession>Q83MU1</accession>
<dbReference type="PANTHER" id="PTHR35794:SF2">
    <property type="entry name" value="CELL DIVISION PROTEIN DIVIVA"/>
    <property type="match status" value="1"/>
</dbReference>
<keyword evidence="4" id="KW-0963">Cytoplasm</keyword>